<keyword evidence="2" id="KW-1185">Reference proteome</keyword>
<evidence type="ECO:0000313" key="2">
    <source>
        <dbReference type="Proteomes" id="UP000249890"/>
    </source>
</evidence>
<protein>
    <recommendedName>
        <fullName evidence="3">Phage capsid protein</fullName>
    </recommendedName>
</protein>
<proteinExistence type="predicted"/>
<evidence type="ECO:0000313" key="1">
    <source>
        <dbReference type="EMBL" id="ASA22749.1"/>
    </source>
</evidence>
<name>A0A2Z2KK72_9BACL</name>
<dbReference type="EMBL" id="CP021780">
    <property type="protein sequence ID" value="ASA22749.1"/>
    <property type="molecule type" value="Genomic_DNA"/>
</dbReference>
<evidence type="ECO:0008006" key="3">
    <source>
        <dbReference type="Google" id="ProtNLM"/>
    </source>
</evidence>
<dbReference type="RefSeq" id="WP_087916747.1">
    <property type="nucleotide sequence ID" value="NZ_CP021780.1"/>
</dbReference>
<dbReference type="OrthoDB" id="2533996at2"/>
<sequence>MFKNYSNIKFFSMPKEQQDVVQAGVEAWYHFCHQNRNKDGRFSKYAQYANDGVTLDQKQELFTKGLQKEALRYAGIPADTKFSESMIQTHPSVQWATFAIVAQTLDIIVPETVLDSFYDFAEVKNVNWGDQLLFHVESPDLFVVSTKANGIRGNQRQRLFGKDFTLTPIRHTVEIYEELYRVLAGKTNWGNWVARVAQAIETDITTRIYSAIYDSFSSLSTSYRESAAFTSTAFNNLVARVAASNNNKNTVAFGTKNALSKVLPENQYMQFGMGAEFNRNGHLGNFQGTQLFEMDQKLKANSDDFALATDFILVVSAGSDKIVKIGFEGNTEVHQTKPEDNADRSMSYSVAQHYDVQIVTAANYGIYKLTT</sequence>
<dbReference type="KEGG" id="pdh:B9T62_19270"/>
<reference evidence="1 2" key="1">
    <citation type="submission" date="2017-06" db="EMBL/GenBank/DDBJ databases">
        <title>Complete genome sequence of Paenibacillus donghaensis KCTC 13049T isolated from East Sea sediment, South Korea.</title>
        <authorList>
            <person name="Jung B.K."/>
            <person name="Hong S.-J."/>
            <person name="Shin J.-H."/>
        </authorList>
    </citation>
    <scope>NUCLEOTIDE SEQUENCE [LARGE SCALE GENOMIC DNA]</scope>
    <source>
        <strain evidence="1 2">KCTC 13049</strain>
    </source>
</reference>
<accession>A0A2Z2KK72</accession>
<dbReference type="AlphaFoldDB" id="A0A2Z2KK72"/>
<organism evidence="1 2">
    <name type="scientific">Paenibacillus donghaensis</name>
    <dbReference type="NCBI Taxonomy" id="414771"/>
    <lineage>
        <taxon>Bacteria</taxon>
        <taxon>Bacillati</taxon>
        <taxon>Bacillota</taxon>
        <taxon>Bacilli</taxon>
        <taxon>Bacillales</taxon>
        <taxon>Paenibacillaceae</taxon>
        <taxon>Paenibacillus</taxon>
    </lineage>
</organism>
<gene>
    <name evidence="1" type="ORF">B9T62_19270</name>
</gene>
<dbReference type="Proteomes" id="UP000249890">
    <property type="component" value="Chromosome"/>
</dbReference>